<gene>
    <name evidence="1" type="ORF">PS925_05497</name>
</gene>
<organism evidence="1 2">
    <name type="scientific">Pseudomonas fluorescens</name>
    <dbReference type="NCBI Taxonomy" id="294"/>
    <lineage>
        <taxon>Bacteria</taxon>
        <taxon>Pseudomonadati</taxon>
        <taxon>Pseudomonadota</taxon>
        <taxon>Gammaproteobacteria</taxon>
        <taxon>Pseudomonadales</taxon>
        <taxon>Pseudomonadaceae</taxon>
        <taxon>Pseudomonas</taxon>
    </lineage>
</organism>
<accession>A0A423KZ87</accession>
<name>A0A423KZ87_PSEFL</name>
<evidence type="ECO:0000313" key="1">
    <source>
        <dbReference type="EMBL" id="VVQ24345.1"/>
    </source>
</evidence>
<protein>
    <submittedName>
        <fullName evidence="1">Uncharacterized protein</fullName>
    </submittedName>
</protein>
<dbReference type="Proteomes" id="UP000412311">
    <property type="component" value="Unassembled WGS sequence"/>
</dbReference>
<sequence length="84" mass="9665">MNPMKATFRLYLAVVSRAVVFFYLLGLLGNLIGALIIFGKDGVWYFQSDALFVALRFSLIYGFFTGSGLWIFAKMEEIKRRKKK</sequence>
<dbReference type="AlphaFoldDB" id="A0A423KZ87"/>
<reference evidence="1 2" key="1">
    <citation type="submission" date="2019-09" db="EMBL/GenBank/DDBJ databases">
        <authorList>
            <person name="Chandra G."/>
            <person name="Truman W A."/>
        </authorList>
    </citation>
    <scope>NUCLEOTIDE SEQUENCE [LARGE SCALE GENOMIC DNA]</scope>
    <source>
        <strain evidence="1">PS925</strain>
    </source>
</reference>
<evidence type="ECO:0000313" key="2">
    <source>
        <dbReference type="Proteomes" id="UP000412311"/>
    </source>
</evidence>
<dbReference type="RefSeq" id="WP_123467931.1">
    <property type="nucleotide sequence ID" value="NZ_CABVJG010000023.1"/>
</dbReference>
<proteinExistence type="predicted"/>
<dbReference type="EMBL" id="CABVJG010000023">
    <property type="protein sequence ID" value="VVQ24345.1"/>
    <property type="molecule type" value="Genomic_DNA"/>
</dbReference>